<feature type="domain" description="Major facilitator superfamily (MFS) profile" evidence="8">
    <location>
        <begin position="13"/>
        <end position="456"/>
    </location>
</feature>
<evidence type="ECO:0000256" key="3">
    <source>
        <dbReference type="ARBA" id="ARBA00022475"/>
    </source>
</evidence>
<protein>
    <submittedName>
        <fullName evidence="9">MFS transporter</fullName>
    </submittedName>
</protein>
<comment type="caution">
    <text evidence="9">The sequence shown here is derived from an EMBL/GenBank/DDBJ whole genome shotgun (WGS) entry which is preliminary data.</text>
</comment>
<feature type="transmembrane region" description="Helical" evidence="7">
    <location>
        <begin position="398"/>
        <end position="419"/>
    </location>
</feature>
<reference evidence="9 10" key="1">
    <citation type="journal article" date="2015" name="Genome Announc.">
        <title>Genome Assemblies of Three Soil-Associated Devosia species: D. insulae, D. limi, and D. soli.</title>
        <authorList>
            <person name="Hassan Y.I."/>
            <person name="Lepp D."/>
            <person name="Zhou T."/>
        </authorList>
    </citation>
    <scope>NUCLEOTIDE SEQUENCE [LARGE SCALE GENOMIC DNA]</scope>
    <source>
        <strain evidence="9 10">DS-56</strain>
    </source>
</reference>
<dbReference type="AlphaFoldDB" id="A0A1E5XVV5"/>
<keyword evidence="10" id="KW-1185">Reference proteome</keyword>
<dbReference type="PANTHER" id="PTHR42718">
    <property type="entry name" value="MAJOR FACILITATOR SUPERFAMILY MULTIDRUG TRANSPORTER MFSC"/>
    <property type="match status" value="1"/>
</dbReference>
<sequence>MTSTKIGGVAGLALFLLCAANFLDAMDVSTIGVALPAIQAELGLEPNVLQWAVSAYVLGYGGFLLLGGRVADIFGHRRVFLWALGIFAAASIAGAFVDSGPTLIAARLIKGIAAAFTAPAALALLLSVFGEGQARAKALGLFASTGAAGFVLGMVLGGAVTVFTWRATLVMAAPVAILVLLIAPFVLPPDKDSGRSRASFDWAGAITITPGLLLFVFGVTNASAAGFAAPLTWGPLAASIALIVIFLVVESRHHDPMVPLSIFRRKKLSHANVVAALFQGVYVGFQFLATLYYQHVYGWSAFATGFSFALGGACVMFLAPRLAGVAQRNGTTKVMAIGVLLQAIGYVFWVLAIGRFDPVALVIITQLFLGLGYAATYPSVQVAALADVEDDKSGLASGLLFASFQIGGGIVLAAVSAIFTAAPGFSWEPYIAGGAFVAALAVVTTLIAAVGPRSATSRVPSAVPQAAE</sequence>
<feature type="transmembrane region" description="Helical" evidence="7">
    <location>
        <begin position="431"/>
        <end position="451"/>
    </location>
</feature>
<feature type="transmembrane region" description="Helical" evidence="7">
    <location>
        <begin position="299"/>
        <end position="322"/>
    </location>
</feature>
<dbReference type="RefSeq" id="WP_069908118.1">
    <property type="nucleotide sequence ID" value="NZ_LAJE02000058.1"/>
</dbReference>
<evidence type="ECO:0000256" key="7">
    <source>
        <dbReference type="SAM" id="Phobius"/>
    </source>
</evidence>
<feature type="transmembrane region" description="Helical" evidence="7">
    <location>
        <begin position="199"/>
        <end position="219"/>
    </location>
</feature>
<dbReference type="PRINTS" id="PR01035">
    <property type="entry name" value="TCRTETA"/>
</dbReference>
<feature type="transmembrane region" description="Helical" evidence="7">
    <location>
        <begin position="169"/>
        <end position="187"/>
    </location>
</feature>
<feature type="transmembrane region" description="Helical" evidence="7">
    <location>
        <begin position="49"/>
        <end position="67"/>
    </location>
</feature>
<dbReference type="CDD" id="cd17321">
    <property type="entry name" value="MFS_MMR_MDR_like"/>
    <property type="match status" value="1"/>
</dbReference>
<evidence type="ECO:0000259" key="8">
    <source>
        <dbReference type="PROSITE" id="PS50850"/>
    </source>
</evidence>
<feature type="transmembrane region" description="Helical" evidence="7">
    <location>
        <begin position="270"/>
        <end position="293"/>
    </location>
</feature>
<keyword evidence="2" id="KW-0813">Transport</keyword>
<dbReference type="InterPro" id="IPR011701">
    <property type="entry name" value="MFS"/>
</dbReference>
<feature type="transmembrane region" description="Helical" evidence="7">
    <location>
        <begin position="334"/>
        <end position="353"/>
    </location>
</feature>
<gene>
    <name evidence="9" type="ORF">VW23_010040</name>
</gene>
<dbReference type="Gene3D" id="1.20.1720.10">
    <property type="entry name" value="Multidrug resistance protein D"/>
    <property type="match status" value="1"/>
</dbReference>
<evidence type="ECO:0000256" key="6">
    <source>
        <dbReference type="ARBA" id="ARBA00023136"/>
    </source>
</evidence>
<dbReference type="Gene3D" id="1.20.1250.20">
    <property type="entry name" value="MFS general substrate transporter like domains"/>
    <property type="match status" value="1"/>
</dbReference>
<keyword evidence="5 7" id="KW-1133">Transmembrane helix</keyword>
<dbReference type="PROSITE" id="PS50850">
    <property type="entry name" value="MFS"/>
    <property type="match status" value="1"/>
</dbReference>
<evidence type="ECO:0000256" key="4">
    <source>
        <dbReference type="ARBA" id="ARBA00022692"/>
    </source>
</evidence>
<dbReference type="OrthoDB" id="9812221at2"/>
<dbReference type="InterPro" id="IPR036259">
    <property type="entry name" value="MFS_trans_sf"/>
</dbReference>
<evidence type="ECO:0000313" key="10">
    <source>
        <dbReference type="Proteomes" id="UP000095463"/>
    </source>
</evidence>
<keyword evidence="4 7" id="KW-0812">Transmembrane</keyword>
<feature type="transmembrane region" description="Helical" evidence="7">
    <location>
        <begin position="79"/>
        <end position="97"/>
    </location>
</feature>
<name>A0A1E5XVV5_9HYPH</name>
<dbReference type="InterPro" id="IPR020846">
    <property type="entry name" value="MFS_dom"/>
</dbReference>
<comment type="subcellular location">
    <subcellularLocation>
        <location evidence="1">Cell membrane</location>
        <topology evidence="1">Multi-pass membrane protein</topology>
    </subcellularLocation>
</comment>
<accession>A0A1E5XVV5</accession>
<evidence type="ECO:0000256" key="5">
    <source>
        <dbReference type="ARBA" id="ARBA00022989"/>
    </source>
</evidence>
<dbReference type="EMBL" id="LAJE02000058">
    <property type="protein sequence ID" value="OEO32728.1"/>
    <property type="molecule type" value="Genomic_DNA"/>
</dbReference>
<dbReference type="Pfam" id="PF07690">
    <property type="entry name" value="MFS_1"/>
    <property type="match status" value="1"/>
</dbReference>
<dbReference type="SUPFAM" id="SSF103473">
    <property type="entry name" value="MFS general substrate transporter"/>
    <property type="match status" value="1"/>
</dbReference>
<dbReference type="GO" id="GO:0005886">
    <property type="term" value="C:plasma membrane"/>
    <property type="evidence" value="ECO:0007669"/>
    <property type="project" value="UniProtKB-SubCell"/>
</dbReference>
<feature type="transmembrane region" description="Helical" evidence="7">
    <location>
        <begin position="109"/>
        <end position="129"/>
    </location>
</feature>
<dbReference type="PANTHER" id="PTHR42718:SF46">
    <property type="entry name" value="BLR6921 PROTEIN"/>
    <property type="match status" value="1"/>
</dbReference>
<feature type="transmembrane region" description="Helical" evidence="7">
    <location>
        <begin position="141"/>
        <end position="163"/>
    </location>
</feature>
<evidence type="ECO:0000256" key="2">
    <source>
        <dbReference type="ARBA" id="ARBA00022448"/>
    </source>
</evidence>
<feature type="transmembrane region" description="Helical" evidence="7">
    <location>
        <begin position="359"/>
        <end position="386"/>
    </location>
</feature>
<keyword evidence="3" id="KW-1003">Cell membrane</keyword>
<evidence type="ECO:0000256" key="1">
    <source>
        <dbReference type="ARBA" id="ARBA00004651"/>
    </source>
</evidence>
<dbReference type="Proteomes" id="UP000095463">
    <property type="component" value="Unassembled WGS sequence"/>
</dbReference>
<feature type="transmembrane region" description="Helical" evidence="7">
    <location>
        <begin position="231"/>
        <end position="249"/>
    </location>
</feature>
<dbReference type="GO" id="GO:0022857">
    <property type="term" value="F:transmembrane transporter activity"/>
    <property type="evidence" value="ECO:0007669"/>
    <property type="project" value="InterPro"/>
</dbReference>
<keyword evidence="6 7" id="KW-0472">Membrane</keyword>
<dbReference type="InterPro" id="IPR001958">
    <property type="entry name" value="Tet-R_TetA/multi-R_MdtG-like"/>
</dbReference>
<organism evidence="9 10">
    <name type="scientific">Devosia insulae DS-56</name>
    <dbReference type="NCBI Taxonomy" id="1116389"/>
    <lineage>
        <taxon>Bacteria</taxon>
        <taxon>Pseudomonadati</taxon>
        <taxon>Pseudomonadota</taxon>
        <taxon>Alphaproteobacteria</taxon>
        <taxon>Hyphomicrobiales</taxon>
        <taxon>Devosiaceae</taxon>
        <taxon>Devosia</taxon>
    </lineage>
</organism>
<proteinExistence type="predicted"/>
<evidence type="ECO:0000313" key="9">
    <source>
        <dbReference type="EMBL" id="OEO32728.1"/>
    </source>
</evidence>